<accession>A0ABW3ICL5</accession>
<dbReference type="PROSITE" id="PS51257">
    <property type="entry name" value="PROKAR_LIPOPROTEIN"/>
    <property type="match status" value="1"/>
</dbReference>
<dbReference type="InterPro" id="IPR025970">
    <property type="entry name" value="SusE"/>
</dbReference>
<feature type="chain" id="PRO_5047226519" evidence="1">
    <location>
        <begin position="22"/>
        <end position="382"/>
    </location>
</feature>
<dbReference type="Gene3D" id="2.60.40.3620">
    <property type="match status" value="2"/>
</dbReference>
<evidence type="ECO:0000259" key="2">
    <source>
        <dbReference type="Pfam" id="PF14292"/>
    </source>
</evidence>
<sequence>MKKLSIFLLAIVAILSLSSCSEDDDFTFVAKQSPEGVMFLNAPAPQYSLSASNGDNIAERFVWNEVDFDVQTTVRYELQASTTETFDENMTILASDIAETNYAVTVKSMLELAKEAGLDNDPETEDAPNTGMLYFKVRAYVGDTAPSNVEEISEVLGLMVVLPETEGAEPAKLQLYMVGDASLDVWNPNNNNTPLFRDAADENIFYYTGYFKAGSFKFITTLGSWAPMYGVNPDAEGTLIARPTEADPDPSTIDVADAGYYSLLVNLNDLTYTFEPYDASSAATYTTIGLIGDSTPDAWDADQDMTQLSNDSHIWYISEVELTDGEAKFRAENGWDINWGADTPLSGEATSGGPNIPVTAGIYNVWFNDLTGRYVFIPQVQE</sequence>
<organism evidence="3 4">
    <name type="scientific">Salinimicrobium gaetbulicola</name>
    <dbReference type="NCBI Taxonomy" id="999702"/>
    <lineage>
        <taxon>Bacteria</taxon>
        <taxon>Pseudomonadati</taxon>
        <taxon>Bacteroidota</taxon>
        <taxon>Flavobacteriia</taxon>
        <taxon>Flavobacteriales</taxon>
        <taxon>Flavobacteriaceae</taxon>
        <taxon>Salinimicrobium</taxon>
    </lineage>
</organism>
<feature type="domain" description="SusE outer membrane protein" evidence="2">
    <location>
        <begin position="23"/>
        <end position="121"/>
    </location>
</feature>
<protein>
    <submittedName>
        <fullName evidence="3">SusF/SusE family outer membrane protein</fullName>
    </submittedName>
</protein>
<gene>
    <name evidence="3" type="ORF">ACFQ1G_03360</name>
</gene>
<dbReference type="Gene3D" id="2.60.40.10">
    <property type="entry name" value="Immunoglobulins"/>
    <property type="match status" value="1"/>
</dbReference>
<evidence type="ECO:0000256" key="1">
    <source>
        <dbReference type="SAM" id="SignalP"/>
    </source>
</evidence>
<comment type="caution">
    <text evidence="3">The sequence shown here is derived from an EMBL/GenBank/DDBJ whole genome shotgun (WGS) entry which is preliminary data.</text>
</comment>
<proteinExistence type="predicted"/>
<reference evidence="4" key="1">
    <citation type="journal article" date="2019" name="Int. J. Syst. Evol. Microbiol.">
        <title>The Global Catalogue of Microorganisms (GCM) 10K type strain sequencing project: providing services to taxonomists for standard genome sequencing and annotation.</title>
        <authorList>
            <consortium name="The Broad Institute Genomics Platform"/>
            <consortium name="The Broad Institute Genome Sequencing Center for Infectious Disease"/>
            <person name="Wu L."/>
            <person name="Ma J."/>
        </authorList>
    </citation>
    <scope>NUCLEOTIDE SEQUENCE [LARGE SCALE GENOMIC DNA]</scope>
    <source>
        <strain evidence="4">CCUG 60898</strain>
    </source>
</reference>
<dbReference type="Pfam" id="PF14292">
    <property type="entry name" value="SusE"/>
    <property type="match status" value="1"/>
</dbReference>
<keyword evidence="4" id="KW-1185">Reference proteome</keyword>
<name>A0ABW3ICL5_9FLAO</name>
<dbReference type="InterPro" id="IPR013783">
    <property type="entry name" value="Ig-like_fold"/>
</dbReference>
<keyword evidence="1" id="KW-0732">Signal</keyword>
<dbReference type="EMBL" id="JBHTJP010000032">
    <property type="protein sequence ID" value="MFD0975821.1"/>
    <property type="molecule type" value="Genomic_DNA"/>
</dbReference>
<feature type="signal peptide" evidence="1">
    <location>
        <begin position="1"/>
        <end position="21"/>
    </location>
</feature>
<evidence type="ECO:0000313" key="3">
    <source>
        <dbReference type="EMBL" id="MFD0975821.1"/>
    </source>
</evidence>
<evidence type="ECO:0000313" key="4">
    <source>
        <dbReference type="Proteomes" id="UP001597100"/>
    </source>
</evidence>
<dbReference type="RefSeq" id="WP_380736859.1">
    <property type="nucleotide sequence ID" value="NZ_JBHTJP010000032.1"/>
</dbReference>
<dbReference type="Proteomes" id="UP001597100">
    <property type="component" value="Unassembled WGS sequence"/>
</dbReference>